<organism evidence="1 2">
    <name type="scientific">Leminorella grimontii</name>
    <dbReference type="NCBI Taxonomy" id="82981"/>
    <lineage>
        <taxon>Bacteria</taxon>
        <taxon>Pseudomonadati</taxon>
        <taxon>Pseudomonadota</taxon>
        <taxon>Gammaproteobacteria</taxon>
        <taxon>Enterobacterales</taxon>
        <taxon>Budviciaceae</taxon>
        <taxon>Leminorella</taxon>
    </lineage>
</organism>
<dbReference type="AlphaFoldDB" id="A0AAV5MX37"/>
<reference evidence="1" key="1">
    <citation type="submission" date="2022-06" db="EMBL/GenBank/DDBJ databases">
        <title>Draft genome sequences of Leminorella grimontii str. JCM5902.</title>
        <authorList>
            <person name="Wakabayashi Y."/>
            <person name="Kojima K."/>
        </authorList>
    </citation>
    <scope>NUCLEOTIDE SEQUENCE</scope>
    <source>
        <strain evidence="1">JCM 5902</strain>
    </source>
</reference>
<name>A0AAV5MX37_9GAMM</name>
<gene>
    <name evidence="1" type="ORF">SOASR030_00910</name>
</gene>
<dbReference type="RefSeq" id="WP_051155835.1">
    <property type="nucleotide sequence ID" value="NZ_BRLH01000001.1"/>
</dbReference>
<dbReference type="Proteomes" id="UP001058124">
    <property type="component" value="Unassembled WGS sequence"/>
</dbReference>
<sequence length="373" mass="42251">MDIVSKLHELFEESEIRGNEVHFPDWNVTVKPSISELKEGAANLSFYVTSPVWEAALYECCVGMGDSQEKAVGMAMGSFAFGMMSGIRHMMKDMSNSCGHCGCEMEAKSLTSEFVGHHHEWRVYEGDVVTMGDGHKESRSFWSLISEKIAQRLGNQRMCYIKIYGCKFGDQTIGECRLNDVVCSELSEVIANYVADWEVENFMSQKQFIFLAQEESTLIPYPHSASQIANFTKEAIELFKNSQSNEDYQQYLPRLAERIGDNDLAQELSMFLPEMCAESAFENITYKDQVTISVRDRQMTVYKSQIASYYPILRALHAEFGNGTFTNELYNDYISISSIYSVICDATEKGVDMAETGGDLSLSFGVYDEYQLR</sequence>
<comment type="caution">
    <text evidence="1">The sequence shown here is derived from an EMBL/GenBank/DDBJ whole genome shotgun (WGS) entry which is preliminary data.</text>
</comment>
<dbReference type="InterPro" id="IPR045929">
    <property type="entry name" value="DUF6348"/>
</dbReference>
<proteinExistence type="predicted"/>
<protein>
    <submittedName>
        <fullName evidence="1">Uncharacterized protein</fullName>
    </submittedName>
</protein>
<dbReference type="Pfam" id="PF19875">
    <property type="entry name" value="DUF6348"/>
    <property type="match status" value="1"/>
</dbReference>
<keyword evidence="2" id="KW-1185">Reference proteome</keyword>
<evidence type="ECO:0000313" key="1">
    <source>
        <dbReference type="EMBL" id="GKX53979.1"/>
    </source>
</evidence>
<dbReference type="EMBL" id="BRLH01000001">
    <property type="protein sequence ID" value="GKX53979.1"/>
    <property type="molecule type" value="Genomic_DNA"/>
</dbReference>
<evidence type="ECO:0000313" key="2">
    <source>
        <dbReference type="Proteomes" id="UP001058124"/>
    </source>
</evidence>
<accession>A0AAV5MX37</accession>